<accession>D7D8A2</accession>
<proteinExistence type="predicted"/>
<evidence type="ECO:0000313" key="1">
    <source>
        <dbReference type="EMBL" id="ADI31998.1"/>
    </source>
</evidence>
<gene>
    <name evidence="1" type="ordered locus">Shell_0889</name>
</gene>
<sequence>MMRIAYIYREMHVTHEISAKNIKHKDVNTFPLTLSIEANLKILQLYRNSSRNIGI</sequence>
<reference evidence="1 2" key="2">
    <citation type="journal article" date="2011" name="Stand. Genomic Sci.">
        <title>Complete genome sequence of Staphylothermus hellenicus P8.</title>
        <authorList>
            <person name="Anderson I."/>
            <person name="Wirth R."/>
            <person name="Lucas S."/>
            <person name="Copeland A."/>
            <person name="Lapidus A."/>
            <person name="Cheng J.F."/>
            <person name="Goodwin L."/>
            <person name="Pitluck S."/>
            <person name="Davenport K."/>
            <person name="Detter J.C."/>
            <person name="Han C."/>
            <person name="Tapia R."/>
            <person name="Land M."/>
            <person name="Hauser L."/>
            <person name="Pati A."/>
            <person name="Mikhailova N."/>
            <person name="Woyke T."/>
            <person name="Klenk H.P."/>
            <person name="Kyrpides N."/>
            <person name="Ivanova N."/>
        </authorList>
    </citation>
    <scope>NUCLEOTIDE SEQUENCE [LARGE SCALE GENOMIC DNA]</scope>
    <source>
        <strain evidence="2">DSM 12710 / JCM 10830 / BK20S6-10-b1 / P8</strain>
    </source>
</reference>
<dbReference type="Proteomes" id="UP000002573">
    <property type="component" value="Chromosome"/>
</dbReference>
<dbReference type="STRING" id="591019.Shell_0889"/>
<dbReference type="HOGENOM" id="CLU_3021129_0_0_2"/>
<protein>
    <submittedName>
        <fullName evidence="1">Uncharacterized protein</fullName>
    </submittedName>
</protein>
<dbReference type="AlphaFoldDB" id="D7D8A2"/>
<evidence type="ECO:0000313" key="2">
    <source>
        <dbReference type="Proteomes" id="UP000002573"/>
    </source>
</evidence>
<reference evidence="2" key="1">
    <citation type="submission" date="2010-05" db="EMBL/GenBank/DDBJ databases">
        <title>Complete sequence of Staphylothermus hellenicus DSM 12710.</title>
        <authorList>
            <consortium name="US DOE Joint Genome Institute"/>
            <person name="Lucas S."/>
            <person name="Copeland A."/>
            <person name="Lapidus A."/>
            <person name="Cheng J.-F."/>
            <person name="Bruce D."/>
            <person name="Goodwin L."/>
            <person name="Pitluck S."/>
            <person name="Davenport K."/>
            <person name="Detter J.C."/>
            <person name="Han C."/>
            <person name="Tapia R."/>
            <person name="Larimer F."/>
            <person name="Land M."/>
            <person name="Hauser L."/>
            <person name="Kyrpides N."/>
            <person name="Mikhailova N."/>
            <person name="Anderson I.J."/>
            <person name="Woyke T."/>
        </authorList>
    </citation>
    <scope>NUCLEOTIDE SEQUENCE [LARGE SCALE GENOMIC DNA]</scope>
    <source>
        <strain evidence="2">DSM 12710 / JCM 10830 / BK20S6-10-b1 / P8</strain>
    </source>
</reference>
<dbReference type="EMBL" id="CP002051">
    <property type="protein sequence ID" value="ADI31998.1"/>
    <property type="molecule type" value="Genomic_DNA"/>
</dbReference>
<keyword evidence="2" id="KW-1185">Reference proteome</keyword>
<organism evidence="1 2">
    <name type="scientific">Staphylothermus hellenicus (strain DSM 12710 / JCM 10830 / BK20S6-10-b1 / P8)</name>
    <dbReference type="NCBI Taxonomy" id="591019"/>
    <lineage>
        <taxon>Archaea</taxon>
        <taxon>Thermoproteota</taxon>
        <taxon>Thermoprotei</taxon>
        <taxon>Desulfurococcales</taxon>
        <taxon>Desulfurococcaceae</taxon>
        <taxon>Staphylothermus</taxon>
    </lineage>
</organism>
<dbReference type="KEGG" id="shc:Shell_0889"/>
<name>D7D8A2_STAHD</name>